<comment type="caution">
    <text evidence="1">The sequence shown here is derived from an EMBL/GenBank/DDBJ whole genome shotgun (WGS) entry which is preliminary data.</text>
</comment>
<dbReference type="GO" id="GO:0003964">
    <property type="term" value="F:RNA-directed DNA polymerase activity"/>
    <property type="evidence" value="ECO:0007669"/>
    <property type="project" value="UniProtKB-KW"/>
</dbReference>
<sequence length="370" mass="41656">MLEISPSHKAYWGLAKALKTEGAVLTPALKRPDKSIAFDDREKAECFADSIERGTSIPLTTWNMLGGWKRRLDNTYSSLRPIRVGVPQGSMLSPLLYSAYVNDTPRPSTGIQLALFADTALYLRSNSIGNILPRPVMAYVNPVFAHARPDVYDLQIVQNKFCRIAADAPWYVKNSVLHRDLELPTISKFMKDTSESFFDIVSSHPNPLLASAVSYEPPPPHNFCRRPRNVLIDPPDDLTVEVIILVRSPRLPESPLKFQSVLQTSPDFLCRGVYLKGHSLGSHAPTTSLCRNGRILDEGVKTFGFLHYSHKLFRRFLVCENRTYPCARVHGRPIMGFSLPFPPLSHGENYKKNCIQPALPQYLHLVYSLL</sequence>
<organism evidence="1 2">
    <name type="scientific">Eumeta variegata</name>
    <name type="common">Bagworm moth</name>
    <name type="synonym">Eumeta japonica</name>
    <dbReference type="NCBI Taxonomy" id="151549"/>
    <lineage>
        <taxon>Eukaryota</taxon>
        <taxon>Metazoa</taxon>
        <taxon>Ecdysozoa</taxon>
        <taxon>Arthropoda</taxon>
        <taxon>Hexapoda</taxon>
        <taxon>Insecta</taxon>
        <taxon>Pterygota</taxon>
        <taxon>Neoptera</taxon>
        <taxon>Endopterygota</taxon>
        <taxon>Lepidoptera</taxon>
        <taxon>Glossata</taxon>
        <taxon>Ditrysia</taxon>
        <taxon>Tineoidea</taxon>
        <taxon>Psychidae</taxon>
        <taxon>Oiketicinae</taxon>
        <taxon>Eumeta</taxon>
    </lineage>
</organism>
<dbReference type="AlphaFoldDB" id="A0A4C1T093"/>
<keyword evidence="2" id="KW-1185">Reference proteome</keyword>
<keyword evidence="1" id="KW-0808">Transferase</keyword>
<keyword evidence="1" id="KW-0695">RNA-directed DNA polymerase</keyword>
<dbReference type="Proteomes" id="UP000299102">
    <property type="component" value="Unassembled WGS sequence"/>
</dbReference>
<proteinExistence type="predicted"/>
<name>A0A4C1T093_EUMVA</name>
<dbReference type="OrthoDB" id="6627393at2759"/>
<accession>A0A4C1T093</accession>
<reference evidence="1 2" key="1">
    <citation type="journal article" date="2019" name="Commun. Biol.">
        <title>The bagworm genome reveals a unique fibroin gene that provides high tensile strength.</title>
        <authorList>
            <person name="Kono N."/>
            <person name="Nakamura H."/>
            <person name="Ohtoshi R."/>
            <person name="Tomita M."/>
            <person name="Numata K."/>
            <person name="Arakawa K."/>
        </authorList>
    </citation>
    <scope>NUCLEOTIDE SEQUENCE [LARGE SCALE GENOMIC DNA]</scope>
</reference>
<keyword evidence="1" id="KW-0548">Nucleotidyltransferase</keyword>
<evidence type="ECO:0000313" key="2">
    <source>
        <dbReference type="Proteomes" id="UP000299102"/>
    </source>
</evidence>
<dbReference type="EMBL" id="BGZK01000027">
    <property type="protein sequence ID" value="GBP07585.1"/>
    <property type="molecule type" value="Genomic_DNA"/>
</dbReference>
<evidence type="ECO:0000313" key="1">
    <source>
        <dbReference type="EMBL" id="GBP07585.1"/>
    </source>
</evidence>
<gene>
    <name evidence="1" type="ORF">EVAR_2726_1</name>
</gene>
<protein>
    <submittedName>
        <fullName evidence="1">Probable RNA-directed DNA polymerase from transposon X-element</fullName>
    </submittedName>
</protein>